<dbReference type="RefSeq" id="XP_005793052.1">
    <property type="nucleotide sequence ID" value="XM_005792995.1"/>
</dbReference>
<dbReference type="Gene3D" id="3.40.50.300">
    <property type="entry name" value="P-loop containing nucleotide triphosphate hydrolases"/>
    <property type="match status" value="1"/>
</dbReference>
<dbReference type="EnsemblProtists" id="EOD40623">
    <property type="protein sequence ID" value="EOD40623"/>
    <property type="gene ID" value="EMIHUDRAFT_77639"/>
</dbReference>
<dbReference type="GO" id="GO:0016887">
    <property type="term" value="F:ATP hydrolysis activity"/>
    <property type="evidence" value="ECO:0007669"/>
    <property type="project" value="InterPro"/>
</dbReference>
<dbReference type="KEGG" id="ehx:EMIHUDRAFT_66523"/>
<dbReference type="InterPro" id="IPR050747">
    <property type="entry name" value="Mitochondrial_chaperone_BCS1"/>
</dbReference>
<evidence type="ECO:0000256" key="1">
    <source>
        <dbReference type="ARBA" id="ARBA00007448"/>
    </source>
</evidence>
<dbReference type="InterPro" id="IPR027417">
    <property type="entry name" value="P-loop_NTPase"/>
</dbReference>
<organism evidence="4 5">
    <name type="scientific">Emiliania huxleyi (strain CCMP1516)</name>
    <dbReference type="NCBI Taxonomy" id="280463"/>
    <lineage>
        <taxon>Eukaryota</taxon>
        <taxon>Haptista</taxon>
        <taxon>Haptophyta</taxon>
        <taxon>Prymnesiophyceae</taxon>
        <taxon>Isochrysidales</taxon>
        <taxon>Noelaerhabdaceae</taxon>
        <taxon>Emiliania</taxon>
    </lineage>
</organism>
<comment type="similarity">
    <text evidence="1">Belongs to the AAA ATPase family. BCS1 subfamily.</text>
</comment>
<evidence type="ECO:0000313" key="4">
    <source>
        <dbReference type="EnsemblProtists" id="EOD14392"/>
    </source>
</evidence>
<dbReference type="GeneID" id="17260502"/>
<accession>A0A0D3IT07</accession>
<dbReference type="PaxDb" id="2903-EOD14392"/>
<proteinExistence type="inferred from homology"/>
<dbReference type="Proteomes" id="UP000013827">
    <property type="component" value="Unassembled WGS sequence"/>
</dbReference>
<dbReference type="GO" id="GO:0005524">
    <property type="term" value="F:ATP binding"/>
    <property type="evidence" value="ECO:0007669"/>
    <property type="project" value="InterPro"/>
</dbReference>
<dbReference type="AlphaFoldDB" id="A0A0D3IT07"/>
<dbReference type="eggNOG" id="KOG0743">
    <property type="taxonomic scope" value="Eukaryota"/>
</dbReference>
<feature type="region of interest" description="Disordered" evidence="2">
    <location>
        <begin position="277"/>
        <end position="309"/>
    </location>
</feature>
<feature type="domain" description="AAA+ ATPase" evidence="3">
    <location>
        <begin position="22"/>
        <end position="149"/>
    </location>
</feature>
<dbReference type="GeneID" id="17285897"/>
<dbReference type="Pfam" id="PF00004">
    <property type="entry name" value="AAA"/>
    <property type="match status" value="1"/>
</dbReference>
<dbReference type="KEGG" id="ehx:EMIHUDRAFT_77639"/>
<dbReference type="InterPro" id="IPR003959">
    <property type="entry name" value="ATPase_AAA_core"/>
</dbReference>
<name>A0A0D3IT07_EMIH1</name>
<dbReference type="SUPFAM" id="SSF52540">
    <property type="entry name" value="P-loop containing nucleoside triphosphate hydrolases"/>
    <property type="match status" value="1"/>
</dbReference>
<reference evidence="5" key="1">
    <citation type="journal article" date="2013" name="Nature">
        <title>Pan genome of the phytoplankton Emiliania underpins its global distribution.</title>
        <authorList>
            <person name="Read B.A."/>
            <person name="Kegel J."/>
            <person name="Klute M.J."/>
            <person name="Kuo A."/>
            <person name="Lefebvre S.C."/>
            <person name="Maumus F."/>
            <person name="Mayer C."/>
            <person name="Miller J."/>
            <person name="Monier A."/>
            <person name="Salamov A."/>
            <person name="Young J."/>
            <person name="Aguilar M."/>
            <person name="Claverie J.M."/>
            <person name="Frickenhaus S."/>
            <person name="Gonzalez K."/>
            <person name="Herman E.K."/>
            <person name="Lin Y.C."/>
            <person name="Napier J."/>
            <person name="Ogata H."/>
            <person name="Sarno A.F."/>
            <person name="Shmutz J."/>
            <person name="Schroeder D."/>
            <person name="de Vargas C."/>
            <person name="Verret F."/>
            <person name="von Dassow P."/>
            <person name="Valentin K."/>
            <person name="Van de Peer Y."/>
            <person name="Wheeler G."/>
            <person name="Dacks J.B."/>
            <person name="Delwiche C.F."/>
            <person name="Dyhrman S.T."/>
            <person name="Glockner G."/>
            <person name="John U."/>
            <person name="Richards T."/>
            <person name="Worden A.Z."/>
            <person name="Zhang X."/>
            <person name="Grigoriev I.V."/>
            <person name="Allen A.E."/>
            <person name="Bidle K."/>
            <person name="Borodovsky M."/>
            <person name="Bowler C."/>
            <person name="Brownlee C."/>
            <person name="Cock J.M."/>
            <person name="Elias M."/>
            <person name="Gladyshev V.N."/>
            <person name="Groth M."/>
            <person name="Guda C."/>
            <person name="Hadaegh A."/>
            <person name="Iglesias-Rodriguez M.D."/>
            <person name="Jenkins J."/>
            <person name="Jones B.M."/>
            <person name="Lawson T."/>
            <person name="Leese F."/>
            <person name="Lindquist E."/>
            <person name="Lobanov A."/>
            <person name="Lomsadze A."/>
            <person name="Malik S.B."/>
            <person name="Marsh M.E."/>
            <person name="Mackinder L."/>
            <person name="Mock T."/>
            <person name="Mueller-Roeber B."/>
            <person name="Pagarete A."/>
            <person name="Parker M."/>
            <person name="Probert I."/>
            <person name="Quesneville H."/>
            <person name="Raines C."/>
            <person name="Rensing S.A."/>
            <person name="Riano-Pachon D.M."/>
            <person name="Richier S."/>
            <person name="Rokitta S."/>
            <person name="Shiraiwa Y."/>
            <person name="Soanes D.M."/>
            <person name="van der Giezen M."/>
            <person name="Wahlund T.M."/>
            <person name="Williams B."/>
            <person name="Wilson W."/>
            <person name="Wolfe G."/>
            <person name="Wurch L.L."/>
        </authorList>
    </citation>
    <scope>NUCLEOTIDE SEQUENCE</scope>
</reference>
<sequence>LMDDLTDFQASEEWYISRGIPYRRGYLLFGPPGTGKTSVIKVLTGLMGYSLCLLDLASEGMSDASLTNLLNAAPAKSAFLIEDIDHIMTKLETSSSNTLTVSGMLNALDGVASQEGNIFFFTSNDPKSLPAALFRHGRIDVRCCLSWLDAEQAKIFLDGFYRGVIRDADVKALDMLKDAAADAAGKFYITPAALQGYLLHHKHSVVDAQKTFPHFCASCTLRSAKADKYDDMYADTLNQKARSSSAILQGDKQPLSLSTLPSVMSTTPMKTRFFQISPSKEEQNDDGNPERSLLGNVTQTKPPPTRYLV</sequence>
<dbReference type="RefSeq" id="XP_005766821.1">
    <property type="nucleotide sequence ID" value="XM_005766764.1"/>
</dbReference>
<dbReference type="EnsemblProtists" id="EOD14392">
    <property type="protein sequence ID" value="EOD14392"/>
    <property type="gene ID" value="EMIHUDRAFT_66523"/>
</dbReference>
<evidence type="ECO:0000313" key="5">
    <source>
        <dbReference type="Proteomes" id="UP000013827"/>
    </source>
</evidence>
<evidence type="ECO:0000259" key="3">
    <source>
        <dbReference type="SMART" id="SM00382"/>
    </source>
</evidence>
<reference evidence="4" key="2">
    <citation type="submission" date="2024-10" db="UniProtKB">
        <authorList>
            <consortium name="EnsemblProtists"/>
        </authorList>
    </citation>
    <scope>IDENTIFICATION</scope>
</reference>
<keyword evidence="5" id="KW-1185">Reference proteome</keyword>
<dbReference type="STRING" id="2903.R1DYY0"/>
<protein>
    <recommendedName>
        <fullName evidence="3">AAA+ ATPase domain-containing protein</fullName>
    </recommendedName>
</protein>
<dbReference type="SMART" id="SM00382">
    <property type="entry name" value="AAA"/>
    <property type="match status" value="1"/>
</dbReference>
<evidence type="ECO:0000256" key="2">
    <source>
        <dbReference type="SAM" id="MobiDB-lite"/>
    </source>
</evidence>
<dbReference type="HOGENOM" id="CLU_901926_0_0_1"/>
<dbReference type="PANTHER" id="PTHR23070">
    <property type="entry name" value="BCS1 AAA-TYPE ATPASE"/>
    <property type="match status" value="1"/>
</dbReference>
<dbReference type="InterPro" id="IPR003593">
    <property type="entry name" value="AAA+_ATPase"/>
</dbReference>